<dbReference type="Gene3D" id="1.10.287.630">
    <property type="entry name" value="Helix hairpin bin"/>
    <property type="match status" value="1"/>
</dbReference>
<name>A0ABN9XJB5_9DINO</name>
<feature type="domain" description="Potassium channel" evidence="3">
    <location>
        <begin position="45"/>
        <end position="97"/>
    </location>
</feature>
<protein>
    <recommendedName>
        <fullName evidence="3">Potassium channel domain-containing protein</fullName>
    </recommendedName>
</protein>
<evidence type="ECO:0000313" key="5">
    <source>
        <dbReference type="Proteomes" id="UP001189429"/>
    </source>
</evidence>
<dbReference type="SUPFAM" id="SSF81324">
    <property type="entry name" value="Voltage-gated potassium channels"/>
    <property type="match status" value="1"/>
</dbReference>
<feature type="transmembrane region" description="Helical" evidence="2">
    <location>
        <begin position="73"/>
        <end position="97"/>
    </location>
</feature>
<keyword evidence="2" id="KW-1133">Transmembrane helix</keyword>
<organism evidence="4 5">
    <name type="scientific">Prorocentrum cordatum</name>
    <dbReference type="NCBI Taxonomy" id="2364126"/>
    <lineage>
        <taxon>Eukaryota</taxon>
        <taxon>Sar</taxon>
        <taxon>Alveolata</taxon>
        <taxon>Dinophyceae</taxon>
        <taxon>Prorocentrales</taxon>
        <taxon>Prorocentraceae</taxon>
        <taxon>Prorocentrum</taxon>
    </lineage>
</organism>
<evidence type="ECO:0000259" key="3">
    <source>
        <dbReference type="Pfam" id="PF07885"/>
    </source>
</evidence>
<keyword evidence="5" id="KW-1185">Reference proteome</keyword>
<reference evidence="4" key="1">
    <citation type="submission" date="2023-10" db="EMBL/GenBank/DDBJ databases">
        <authorList>
            <person name="Chen Y."/>
            <person name="Shah S."/>
            <person name="Dougan E. K."/>
            <person name="Thang M."/>
            <person name="Chan C."/>
        </authorList>
    </citation>
    <scope>NUCLEOTIDE SEQUENCE [LARGE SCALE GENOMIC DNA]</scope>
</reference>
<evidence type="ECO:0000256" key="2">
    <source>
        <dbReference type="SAM" id="Phobius"/>
    </source>
</evidence>
<sequence length="467" mass="53045">MACLWGGVALSTKWFPSEETGSWLDHLIASKGVTAKYYQTPRAIYGISLYWAITTFTSIGYGDITPQSEIEYWVASLCMAGMAACWAYIIAQVCRIMSSLQKSTKFKQTMDQLNWIMDDKGVPHELREQLRRYYIETAELHSFEENKVILQQLSPMLQGKISMHLHHHWIEKVWYLQYISNKDIIIGISRRLRTMVFAPSEEIFFERTLFIVRRGLCIRRGRILFNGDIWGEDMVVSNEHLRDRCLARSVNHLETIMLNFADLNEVVQTVPQARHRLRWTQVAIATKAAFVRIAESIKQLESQGVATRASLTGRQRLRLVEEVLSGTFSGSIPEEDEAKDALELHIEQCMAQAKRELTDGLVGHRLSMELTPSPVADGRCDGSPGAQLTRSARPSDDAVSSVAVVELVKELAMKIDCLLLKDKVDGRQKRPGMTRTLTAELQRQRRESEGADVECRRSDADGFWCGS</sequence>
<dbReference type="Proteomes" id="UP001189429">
    <property type="component" value="Unassembled WGS sequence"/>
</dbReference>
<dbReference type="Gene3D" id="1.10.287.70">
    <property type="match status" value="1"/>
</dbReference>
<dbReference type="InterPro" id="IPR013099">
    <property type="entry name" value="K_chnl_dom"/>
</dbReference>
<gene>
    <name evidence="4" type="ORF">PCOR1329_LOCUS76323</name>
</gene>
<dbReference type="SUPFAM" id="SSF51206">
    <property type="entry name" value="cAMP-binding domain-like"/>
    <property type="match status" value="1"/>
</dbReference>
<dbReference type="EMBL" id="CAUYUJ010020481">
    <property type="protein sequence ID" value="CAK0898481.1"/>
    <property type="molecule type" value="Genomic_DNA"/>
</dbReference>
<dbReference type="InterPro" id="IPR018490">
    <property type="entry name" value="cNMP-bd_dom_sf"/>
</dbReference>
<feature type="region of interest" description="Disordered" evidence="1">
    <location>
        <begin position="373"/>
        <end position="395"/>
    </location>
</feature>
<feature type="transmembrane region" description="Helical" evidence="2">
    <location>
        <begin position="43"/>
        <end position="61"/>
    </location>
</feature>
<proteinExistence type="predicted"/>
<dbReference type="InterPro" id="IPR050818">
    <property type="entry name" value="KCNH_animal-type"/>
</dbReference>
<evidence type="ECO:0000313" key="4">
    <source>
        <dbReference type="EMBL" id="CAK0898481.1"/>
    </source>
</evidence>
<evidence type="ECO:0000256" key="1">
    <source>
        <dbReference type="SAM" id="MobiDB-lite"/>
    </source>
</evidence>
<dbReference type="PANTHER" id="PTHR10217">
    <property type="entry name" value="VOLTAGE AND LIGAND GATED POTASSIUM CHANNEL"/>
    <property type="match status" value="1"/>
</dbReference>
<comment type="caution">
    <text evidence="4">The sequence shown here is derived from an EMBL/GenBank/DDBJ whole genome shotgun (WGS) entry which is preliminary data.</text>
</comment>
<keyword evidence="2" id="KW-0472">Membrane</keyword>
<keyword evidence="2" id="KW-0812">Transmembrane</keyword>
<dbReference type="PANTHER" id="PTHR10217:SF435">
    <property type="entry name" value="POTASSIUM VOLTAGE-GATED CHANNEL PROTEIN EAG"/>
    <property type="match status" value="1"/>
</dbReference>
<accession>A0ABN9XJB5</accession>
<dbReference type="Pfam" id="PF07885">
    <property type="entry name" value="Ion_trans_2"/>
    <property type="match status" value="1"/>
</dbReference>